<accession>Q10F61</accession>
<protein>
    <submittedName>
        <fullName evidence="1">Uncharacterized protein</fullName>
    </submittedName>
</protein>
<proteinExistence type="predicted"/>
<reference evidence="1" key="1">
    <citation type="journal article" date="2005" name="Genome Res.">
        <title>Sequence, annotation, and analysis of synteny between rice chromosome 3 and diverged grass species.</title>
        <authorList>
            <consortium name="Rice Chromosome 3 Sequencing Consortium"/>
            <person name="Buell C.R."/>
            <person name="Yuan Q."/>
            <person name="Ouyang S."/>
            <person name="Liu J."/>
            <person name="Zhu W."/>
            <person name="Wang A."/>
            <person name="Maiti R."/>
            <person name="Haas B."/>
            <person name="Wortman J."/>
            <person name="Pertea M."/>
            <person name="Jones K.M."/>
            <person name="Kim M."/>
            <person name="Overton L."/>
            <person name="Tsitrin T."/>
            <person name="Fadrosh D."/>
            <person name="Bera J."/>
            <person name="Weaver B."/>
            <person name="Jin S."/>
            <person name="Johri S."/>
            <person name="Reardon M."/>
            <person name="Webb K."/>
            <person name="Hill J."/>
            <person name="Moffat K."/>
            <person name="Tallon L."/>
            <person name="Van Aken S."/>
            <person name="Lewis M."/>
            <person name="Utterback T."/>
            <person name="Feldblyum T."/>
            <person name="Zismann V."/>
            <person name="Iobst S."/>
            <person name="Hsiao J."/>
            <person name="de Vazeille A.R."/>
            <person name="Salzberg S.L."/>
            <person name="White O."/>
            <person name="Fraser C."/>
            <person name="Yu Y."/>
            <person name="Kim H."/>
            <person name="Rambo T."/>
            <person name="Currie J."/>
            <person name="Collura K."/>
            <person name="Kernodle-Thompson S."/>
            <person name="Wei F."/>
            <person name="Kudrna K."/>
            <person name="Ammiraju J.S."/>
            <person name="Luo M."/>
            <person name="Goicoechea J.L."/>
            <person name="Wing R.A."/>
            <person name="Henry D."/>
            <person name="Oates R."/>
            <person name="Palmer M."/>
            <person name="Pries G."/>
            <person name="Saski C."/>
            <person name="Simmons J."/>
            <person name="Soderlund C."/>
            <person name="Nelson W."/>
            <person name="de la Bastide M."/>
            <person name="Spiegel L."/>
            <person name="Nascimento L."/>
            <person name="Huang E."/>
            <person name="Preston R."/>
            <person name="Zutavern T."/>
            <person name="Palmer L."/>
            <person name="O'Shaughnessy A."/>
            <person name="Dike S."/>
            <person name="McCombie W.R."/>
            <person name="Minx P."/>
            <person name="Cordum H."/>
            <person name="Wilson R."/>
            <person name="Jin W."/>
            <person name="Lee H.R."/>
            <person name="Jiang J."/>
            <person name="Jackson S."/>
        </authorList>
    </citation>
    <scope>NUCLEOTIDE SEQUENCE [LARGE SCALE GENOMIC DNA]</scope>
</reference>
<dbReference type="EMBL" id="DP000009">
    <property type="protein sequence ID" value="ABF98202.1"/>
    <property type="molecule type" value="Genomic_DNA"/>
</dbReference>
<evidence type="ECO:0000313" key="1">
    <source>
        <dbReference type="EMBL" id="ABF98202.1"/>
    </source>
</evidence>
<gene>
    <name evidence="1" type="ordered locus">LOC_Os03g47614</name>
</gene>
<organism evidence="1">
    <name type="scientific">Oryza sativa subsp. japonica</name>
    <name type="common">Rice</name>
    <dbReference type="NCBI Taxonomy" id="39947"/>
    <lineage>
        <taxon>Eukaryota</taxon>
        <taxon>Viridiplantae</taxon>
        <taxon>Streptophyta</taxon>
        <taxon>Embryophyta</taxon>
        <taxon>Tracheophyta</taxon>
        <taxon>Spermatophyta</taxon>
        <taxon>Magnoliopsida</taxon>
        <taxon>Liliopsida</taxon>
        <taxon>Poales</taxon>
        <taxon>Poaceae</taxon>
        <taxon>BOP clade</taxon>
        <taxon>Oryzoideae</taxon>
        <taxon>Oryzeae</taxon>
        <taxon>Oryzinae</taxon>
        <taxon>Oryza</taxon>
        <taxon>Oryza sativa</taxon>
    </lineage>
</organism>
<reference evidence="1" key="2">
    <citation type="submission" date="2006-06" db="EMBL/GenBank/DDBJ databases">
        <authorList>
            <person name="Buell R."/>
            <person name="Wing R.A."/>
            <person name="McCombie W.A."/>
            <person name="Ouyang S."/>
        </authorList>
    </citation>
    <scope>NUCLEOTIDE SEQUENCE</scope>
</reference>
<dbReference type="AlphaFoldDB" id="Q10F61"/>
<sequence>MRRILNFVAGGLDDDDNFLIHTAEETEWSHYEAKRRTFILPPPPLETRIAWLA</sequence>
<name>Q10F61_ORYSJ</name>